<accession>A0ABN1C1F8</accession>
<comment type="caution">
    <text evidence="1">The sequence shown here is derived from an EMBL/GenBank/DDBJ whole genome shotgun (WGS) entry which is preliminary data.</text>
</comment>
<organism evidence="1 2">
    <name type="scientific">Deinococcus depolymerans</name>
    <dbReference type="NCBI Taxonomy" id="392408"/>
    <lineage>
        <taxon>Bacteria</taxon>
        <taxon>Thermotogati</taxon>
        <taxon>Deinococcota</taxon>
        <taxon>Deinococci</taxon>
        <taxon>Deinococcales</taxon>
        <taxon>Deinococcaceae</taxon>
        <taxon>Deinococcus</taxon>
    </lineage>
</organism>
<name>A0ABN1C1F8_9DEIO</name>
<proteinExistence type="predicted"/>
<dbReference type="EMBL" id="BAAADB010000012">
    <property type="protein sequence ID" value="GAA0509815.1"/>
    <property type="molecule type" value="Genomic_DNA"/>
</dbReference>
<keyword evidence="2" id="KW-1185">Reference proteome</keyword>
<protein>
    <submittedName>
        <fullName evidence="1">Uncharacterized protein</fullName>
    </submittedName>
</protein>
<reference evidence="1 2" key="1">
    <citation type="journal article" date="2019" name="Int. J. Syst. Evol. Microbiol.">
        <title>The Global Catalogue of Microorganisms (GCM) 10K type strain sequencing project: providing services to taxonomists for standard genome sequencing and annotation.</title>
        <authorList>
            <consortium name="The Broad Institute Genomics Platform"/>
            <consortium name="The Broad Institute Genome Sequencing Center for Infectious Disease"/>
            <person name="Wu L."/>
            <person name="Ma J."/>
        </authorList>
    </citation>
    <scope>NUCLEOTIDE SEQUENCE [LARGE SCALE GENOMIC DNA]</scope>
    <source>
        <strain evidence="1 2">JCM 14368</strain>
    </source>
</reference>
<evidence type="ECO:0000313" key="1">
    <source>
        <dbReference type="EMBL" id="GAA0509815.1"/>
    </source>
</evidence>
<sequence length="163" mass="18534">MCKSDRVNAEIAALIGQPLREVVYYRPSEYEDCELNGPAGHDVGQGVELSFDGGHCFITWDTTLEEEIRVQPGRLIDWLLSGYFERMGSHADWQPLIERPLTAVQVGQNEVRLNFGMQEVFIVTAEIDPLSGQIEGRTDNLVVFFDVNQRQAFWQQYPEQSAP</sequence>
<dbReference type="Proteomes" id="UP001500191">
    <property type="component" value="Unassembled WGS sequence"/>
</dbReference>
<gene>
    <name evidence="1" type="ORF">GCM10008937_17130</name>
</gene>
<evidence type="ECO:0000313" key="2">
    <source>
        <dbReference type="Proteomes" id="UP001500191"/>
    </source>
</evidence>